<protein>
    <submittedName>
        <fullName evidence="2">Uncharacterized protein</fullName>
    </submittedName>
</protein>
<sequence>MYFFSFNPDQAARTPTKHETHLSSDGTPNRMTETDKPCLRRRLRERKGQPAAPLQAEKSAFVRW</sequence>
<reference evidence="2" key="1">
    <citation type="submission" date="2014-09" db="EMBL/GenBank/DDBJ databases">
        <authorList>
            <person name="Magalhaes I.L.F."/>
            <person name="Oliveira U."/>
            <person name="Santos F.R."/>
            <person name="Vidigal T.H.D.A."/>
            <person name="Brescovit A.D."/>
            <person name="Santos A.J."/>
        </authorList>
    </citation>
    <scope>NUCLEOTIDE SEQUENCE</scope>
    <source>
        <tissue evidence="2">Shoot tissue taken approximately 20 cm above the soil surface</tissue>
    </source>
</reference>
<evidence type="ECO:0000256" key="1">
    <source>
        <dbReference type="SAM" id="MobiDB-lite"/>
    </source>
</evidence>
<reference evidence="2" key="2">
    <citation type="journal article" date="2015" name="Data Brief">
        <title>Shoot transcriptome of the giant reed, Arundo donax.</title>
        <authorList>
            <person name="Barrero R.A."/>
            <person name="Guerrero F.D."/>
            <person name="Moolhuijzen P."/>
            <person name="Goolsby J.A."/>
            <person name="Tidwell J."/>
            <person name="Bellgard S.E."/>
            <person name="Bellgard M.I."/>
        </authorList>
    </citation>
    <scope>NUCLEOTIDE SEQUENCE</scope>
    <source>
        <tissue evidence="2">Shoot tissue taken approximately 20 cm above the soil surface</tissue>
    </source>
</reference>
<feature type="region of interest" description="Disordered" evidence="1">
    <location>
        <begin position="1"/>
        <end position="64"/>
    </location>
</feature>
<dbReference type="EMBL" id="GBRH01250985">
    <property type="protein sequence ID" value="JAD46910.1"/>
    <property type="molecule type" value="Transcribed_RNA"/>
</dbReference>
<evidence type="ECO:0000313" key="2">
    <source>
        <dbReference type="EMBL" id="JAD46910.1"/>
    </source>
</evidence>
<organism evidence="2">
    <name type="scientific">Arundo donax</name>
    <name type="common">Giant reed</name>
    <name type="synonym">Donax arundinaceus</name>
    <dbReference type="NCBI Taxonomy" id="35708"/>
    <lineage>
        <taxon>Eukaryota</taxon>
        <taxon>Viridiplantae</taxon>
        <taxon>Streptophyta</taxon>
        <taxon>Embryophyta</taxon>
        <taxon>Tracheophyta</taxon>
        <taxon>Spermatophyta</taxon>
        <taxon>Magnoliopsida</taxon>
        <taxon>Liliopsida</taxon>
        <taxon>Poales</taxon>
        <taxon>Poaceae</taxon>
        <taxon>PACMAD clade</taxon>
        <taxon>Arundinoideae</taxon>
        <taxon>Arundineae</taxon>
        <taxon>Arundo</taxon>
    </lineage>
</organism>
<dbReference type="AlphaFoldDB" id="A0A0A9AD62"/>
<name>A0A0A9AD62_ARUDO</name>
<proteinExistence type="predicted"/>
<accession>A0A0A9AD62</accession>